<dbReference type="AlphaFoldDB" id="A0A8H5LX30"/>
<comment type="caution">
    <text evidence="5">The sequence shown here is derived from an EMBL/GenBank/DDBJ whole genome shotgun (WGS) entry which is preliminary data.</text>
</comment>
<evidence type="ECO:0000256" key="2">
    <source>
        <dbReference type="ARBA" id="ARBA00022490"/>
    </source>
</evidence>
<dbReference type="PANTHER" id="PTHR10997">
    <property type="entry name" value="IMPORTIN-7, 8, 11"/>
    <property type="match status" value="1"/>
</dbReference>
<dbReference type="PANTHER" id="PTHR10997:SF18">
    <property type="entry name" value="D-IMPORTIN 7_RANBP7"/>
    <property type="match status" value="1"/>
</dbReference>
<sequence>MSTLVSSLFPTLVTIATNMMKTPPSQSQEIPTMLHLVLKTYKTSVVINLSAHQQSAESLAPWGQLFFAVVNLNIPKDVVPEDEEERERSEWWATKKWAYATLGRLFHRFGNPSQLPSSMKKDYLEFANHKVVQDLLKLSDETDLDILNHSMEVMVEQFQTELLPVAAQLTSRLSYLRLARKSTAMETALDSGSNSTGSGDLESIMADGDNDKTYAAMGVAKTIYTVRESKFVMKRALADFETFFLPHHLFLLWTPVCISAPSDLSLARFSGASIYVIVRAVANIRRVDRRLGGIIPRNFGSNSRNYHSYHRLHVGCQTVGTTLFSRDLRLLLSSYLFDNMYDLVDTLTFRTRSVSPNMWPVFELTYRLFKNDVVDFLEEMLPSLDNFISYGAETIKQRADYKQMLLDIYTTSITSDHLGENDRINGCKLAELMLLNLRGHIDDAIQQIVTTTLDGMEAAALAPLKLSLLEIIGNCVLYNPSATLTIMENTRPGTARSLTNELEPAMIPASLREGWPGLVAGALKIFRGLPKAVADRKALEDSLAEDEDEDNLDGEKVLNLNGDDEDVWDEDPAYLEMLANESEKLATGDKDDDDEDSEDEDLTEELGYISPLDTVNPYLAFKNSLTVFQMRNSTGYQQATTALSIDDQTFLMEIMRIADQPPIVNAA</sequence>
<organism evidence="5 6">
    <name type="scientific">Collybiopsis confluens</name>
    <dbReference type="NCBI Taxonomy" id="2823264"/>
    <lineage>
        <taxon>Eukaryota</taxon>
        <taxon>Fungi</taxon>
        <taxon>Dikarya</taxon>
        <taxon>Basidiomycota</taxon>
        <taxon>Agaricomycotina</taxon>
        <taxon>Agaricomycetes</taxon>
        <taxon>Agaricomycetidae</taxon>
        <taxon>Agaricales</taxon>
        <taxon>Marasmiineae</taxon>
        <taxon>Omphalotaceae</taxon>
        <taxon>Collybiopsis</taxon>
    </lineage>
</organism>
<keyword evidence="6" id="KW-1185">Reference proteome</keyword>
<name>A0A8H5LX30_9AGAR</name>
<accession>A0A8H5LX30</accession>
<evidence type="ECO:0000256" key="1">
    <source>
        <dbReference type="ARBA" id="ARBA00004496"/>
    </source>
</evidence>
<feature type="compositionally biased region" description="Acidic residues" evidence="4">
    <location>
        <begin position="590"/>
        <end position="604"/>
    </location>
</feature>
<feature type="region of interest" description="Disordered" evidence="4">
    <location>
        <begin position="582"/>
        <end position="605"/>
    </location>
</feature>
<evidence type="ECO:0000313" key="6">
    <source>
        <dbReference type="Proteomes" id="UP000518752"/>
    </source>
</evidence>
<dbReference type="GO" id="GO:0006606">
    <property type="term" value="P:protein import into nucleus"/>
    <property type="evidence" value="ECO:0007669"/>
    <property type="project" value="TreeGrafter"/>
</dbReference>
<dbReference type="EMBL" id="JAACJN010000107">
    <property type="protein sequence ID" value="KAF5373220.1"/>
    <property type="molecule type" value="Genomic_DNA"/>
</dbReference>
<reference evidence="5 6" key="1">
    <citation type="journal article" date="2020" name="ISME J.">
        <title>Uncovering the hidden diversity of litter-decomposition mechanisms in mushroom-forming fungi.</title>
        <authorList>
            <person name="Floudas D."/>
            <person name="Bentzer J."/>
            <person name="Ahren D."/>
            <person name="Johansson T."/>
            <person name="Persson P."/>
            <person name="Tunlid A."/>
        </authorList>
    </citation>
    <scope>NUCLEOTIDE SEQUENCE [LARGE SCALE GENOMIC DNA]</scope>
    <source>
        <strain evidence="5 6">CBS 406.79</strain>
    </source>
</reference>
<evidence type="ECO:0000256" key="3">
    <source>
        <dbReference type="ARBA" id="ARBA00022927"/>
    </source>
</evidence>
<keyword evidence="3" id="KW-0653">Protein transport</keyword>
<dbReference type="SUPFAM" id="SSF48371">
    <property type="entry name" value="ARM repeat"/>
    <property type="match status" value="2"/>
</dbReference>
<gene>
    <name evidence="5" type="ORF">D9757_010567</name>
</gene>
<dbReference type="GO" id="GO:0005635">
    <property type="term" value="C:nuclear envelope"/>
    <property type="evidence" value="ECO:0007669"/>
    <property type="project" value="TreeGrafter"/>
</dbReference>
<keyword evidence="3" id="KW-0813">Transport</keyword>
<feature type="compositionally biased region" description="Acidic residues" evidence="4">
    <location>
        <begin position="542"/>
        <end position="552"/>
    </location>
</feature>
<evidence type="ECO:0000256" key="4">
    <source>
        <dbReference type="SAM" id="MobiDB-lite"/>
    </source>
</evidence>
<evidence type="ECO:0000313" key="5">
    <source>
        <dbReference type="EMBL" id="KAF5373220.1"/>
    </source>
</evidence>
<dbReference type="Gene3D" id="1.25.10.10">
    <property type="entry name" value="Leucine-rich Repeat Variant"/>
    <property type="match status" value="2"/>
</dbReference>
<dbReference type="GO" id="GO:0005829">
    <property type="term" value="C:cytosol"/>
    <property type="evidence" value="ECO:0007669"/>
    <property type="project" value="TreeGrafter"/>
</dbReference>
<keyword evidence="2" id="KW-0963">Cytoplasm</keyword>
<dbReference type="OrthoDB" id="760868at2759"/>
<dbReference type="InterPro" id="IPR016024">
    <property type="entry name" value="ARM-type_fold"/>
</dbReference>
<proteinExistence type="predicted"/>
<comment type="subcellular location">
    <subcellularLocation>
        <location evidence="1">Cytoplasm</location>
    </subcellularLocation>
</comment>
<protein>
    <submittedName>
        <fullName evidence="5">Uncharacterized protein</fullName>
    </submittedName>
</protein>
<dbReference type="InterPro" id="IPR011989">
    <property type="entry name" value="ARM-like"/>
</dbReference>
<dbReference type="Proteomes" id="UP000518752">
    <property type="component" value="Unassembled WGS sequence"/>
</dbReference>
<feature type="region of interest" description="Disordered" evidence="4">
    <location>
        <begin position="540"/>
        <end position="565"/>
    </location>
</feature>